<dbReference type="PROSITE" id="PS00194">
    <property type="entry name" value="THIOREDOXIN_1"/>
    <property type="match status" value="1"/>
</dbReference>
<evidence type="ECO:0000256" key="3">
    <source>
        <dbReference type="ARBA" id="ARBA00022968"/>
    </source>
</evidence>
<keyword evidence="5" id="KW-0676">Redox-active center</keyword>
<evidence type="ECO:0000313" key="9">
    <source>
        <dbReference type="Proteomes" id="UP000027986"/>
    </source>
</evidence>
<dbReference type="GO" id="GO:0017004">
    <property type="term" value="P:cytochrome complex assembly"/>
    <property type="evidence" value="ECO:0007669"/>
    <property type="project" value="UniProtKB-KW"/>
</dbReference>
<dbReference type="SUPFAM" id="SSF52833">
    <property type="entry name" value="Thioredoxin-like"/>
    <property type="match status" value="1"/>
</dbReference>
<dbReference type="RefSeq" id="WP_038569436.1">
    <property type="nucleotide sequence ID" value="NZ_CP008889.1"/>
</dbReference>
<dbReference type="InterPro" id="IPR050553">
    <property type="entry name" value="Thioredoxin_ResA/DsbE_sf"/>
</dbReference>
<dbReference type="eggNOG" id="COG0526">
    <property type="taxonomic scope" value="Bacteria"/>
</dbReference>
<dbReference type="AlphaFoldDB" id="A0A075JI44"/>
<sequence>MSSSITRRVAAVIAAGALTFGATACGDGKNEEISKQAQDQKGYVGGDGTVEELPAAKRDKPVTLSGKLLDGTDWNVEQARGKVVVLNVWGAWCGPCQAEMPHLQKAWQSYEKSGKNVVFMGIDQRDSNAVASSALKKWGVTYPSLANDDGANLQGLQRKVSATPTTLVLDAQGRIAARVSGATTETTVRNMVDKVLAEKA</sequence>
<organism evidence="8 9">
    <name type="scientific">Dermacoccus nishinomiyaensis</name>
    <dbReference type="NCBI Taxonomy" id="1274"/>
    <lineage>
        <taxon>Bacteria</taxon>
        <taxon>Bacillati</taxon>
        <taxon>Actinomycetota</taxon>
        <taxon>Actinomycetes</taxon>
        <taxon>Micrococcales</taxon>
        <taxon>Dermacoccaceae</taxon>
        <taxon>Dermacoccus</taxon>
    </lineage>
</organism>
<evidence type="ECO:0000259" key="7">
    <source>
        <dbReference type="PROSITE" id="PS51352"/>
    </source>
</evidence>
<accession>A0A075JI44</accession>
<name>A0A075JI44_9MICO</name>
<evidence type="ECO:0000256" key="6">
    <source>
        <dbReference type="SAM" id="SignalP"/>
    </source>
</evidence>
<dbReference type="GeneID" id="41841860"/>
<dbReference type="OrthoDB" id="9796554at2"/>
<evidence type="ECO:0000256" key="1">
    <source>
        <dbReference type="ARBA" id="ARBA00004196"/>
    </source>
</evidence>
<feature type="signal peptide" evidence="6">
    <location>
        <begin position="1"/>
        <end position="24"/>
    </location>
</feature>
<dbReference type="Gene3D" id="3.40.30.10">
    <property type="entry name" value="Glutaredoxin"/>
    <property type="match status" value="1"/>
</dbReference>
<keyword evidence="4" id="KW-1015">Disulfide bond</keyword>
<proteinExistence type="predicted"/>
<dbReference type="GO" id="GO:0030313">
    <property type="term" value="C:cell envelope"/>
    <property type="evidence" value="ECO:0007669"/>
    <property type="project" value="UniProtKB-SubCell"/>
</dbReference>
<feature type="chain" id="PRO_5038696951" evidence="6">
    <location>
        <begin position="25"/>
        <end position="200"/>
    </location>
</feature>
<keyword evidence="6" id="KW-0732">Signal</keyword>
<dbReference type="GO" id="GO:0016491">
    <property type="term" value="F:oxidoreductase activity"/>
    <property type="evidence" value="ECO:0007669"/>
    <property type="project" value="InterPro"/>
</dbReference>
<evidence type="ECO:0000313" key="8">
    <source>
        <dbReference type="EMBL" id="AIF41589.1"/>
    </source>
</evidence>
<dbReference type="PANTHER" id="PTHR42852:SF6">
    <property type="entry name" value="THIOL:DISULFIDE INTERCHANGE PROTEIN DSBE"/>
    <property type="match status" value="1"/>
</dbReference>
<dbReference type="InterPro" id="IPR036249">
    <property type="entry name" value="Thioredoxin-like_sf"/>
</dbReference>
<evidence type="ECO:0000256" key="4">
    <source>
        <dbReference type="ARBA" id="ARBA00023157"/>
    </source>
</evidence>
<keyword evidence="9" id="KW-1185">Reference proteome</keyword>
<dbReference type="PANTHER" id="PTHR42852">
    <property type="entry name" value="THIOL:DISULFIDE INTERCHANGE PROTEIN DSBE"/>
    <property type="match status" value="1"/>
</dbReference>
<protein>
    <submittedName>
        <fullName evidence="8">Redoxin</fullName>
    </submittedName>
</protein>
<dbReference type="InterPro" id="IPR013740">
    <property type="entry name" value="Redoxin"/>
</dbReference>
<evidence type="ECO:0000256" key="5">
    <source>
        <dbReference type="ARBA" id="ARBA00023284"/>
    </source>
</evidence>
<dbReference type="Proteomes" id="UP000027986">
    <property type="component" value="Chromosome"/>
</dbReference>
<dbReference type="HOGENOM" id="CLU_042529_11_1_11"/>
<dbReference type="PROSITE" id="PS51352">
    <property type="entry name" value="THIOREDOXIN_2"/>
    <property type="match status" value="1"/>
</dbReference>
<keyword evidence="3" id="KW-0735">Signal-anchor</keyword>
<dbReference type="CDD" id="cd02966">
    <property type="entry name" value="TlpA_like_family"/>
    <property type="match status" value="1"/>
</dbReference>
<keyword evidence="3" id="KW-0812">Transmembrane</keyword>
<keyword evidence="2" id="KW-0201">Cytochrome c-type biogenesis</keyword>
<dbReference type="Pfam" id="PF08534">
    <property type="entry name" value="Redoxin"/>
    <property type="match status" value="1"/>
</dbReference>
<dbReference type="KEGG" id="dni:HX89_12340"/>
<dbReference type="EMBL" id="CP008889">
    <property type="protein sequence ID" value="AIF41589.1"/>
    <property type="molecule type" value="Genomic_DNA"/>
</dbReference>
<dbReference type="InterPro" id="IPR013766">
    <property type="entry name" value="Thioredoxin_domain"/>
</dbReference>
<feature type="domain" description="Thioredoxin" evidence="7">
    <location>
        <begin position="53"/>
        <end position="197"/>
    </location>
</feature>
<gene>
    <name evidence="8" type="ORF">HX89_12340</name>
</gene>
<dbReference type="InterPro" id="IPR017937">
    <property type="entry name" value="Thioredoxin_CS"/>
</dbReference>
<comment type="subcellular location">
    <subcellularLocation>
        <location evidence="1">Cell envelope</location>
    </subcellularLocation>
</comment>
<dbReference type="PROSITE" id="PS51257">
    <property type="entry name" value="PROKAR_LIPOPROTEIN"/>
    <property type="match status" value="1"/>
</dbReference>
<evidence type="ECO:0000256" key="2">
    <source>
        <dbReference type="ARBA" id="ARBA00022748"/>
    </source>
</evidence>
<reference evidence="8 9" key="1">
    <citation type="submission" date="2014-07" db="EMBL/GenBank/DDBJ databases">
        <title>Genome Sequencing of Dermacoccus nishinomiyaensis.</title>
        <authorList>
            <person name="Hong K.W."/>
            <person name="Chan K.G."/>
        </authorList>
    </citation>
    <scope>NUCLEOTIDE SEQUENCE [LARGE SCALE GENOMIC DNA]</scope>
    <source>
        <strain evidence="8 9">M25</strain>
    </source>
</reference>